<dbReference type="InterPro" id="IPR000182">
    <property type="entry name" value="GNAT_dom"/>
</dbReference>
<proteinExistence type="predicted"/>
<evidence type="ECO:0000313" key="4">
    <source>
        <dbReference type="Proteomes" id="UP000231693"/>
    </source>
</evidence>
<keyword evidence="3" id="KW-0808">Transferase</keyword>
<dbReference type="Gene3D" id="3.40.630.30">
    <property type="match status" value="1"/>
</dbReference>
<comment type="caution">
    <text evidence="3">The sequence shown here is derived from an EMBL/GenBank/DDBJ whole genome shotgun (WGS) entry which is preliminary data.</text>
</comment>
<dbReference type="EMBL" id="PGFE01000002">
    <property type="protein sequence ID" value="PJJ74174.1"/>
    <property type="molecule type" value="Genomic_DNA"/>
</dbReference>
<dbReference type="SUPFAM" id="SSF55729">
    <property type="entry name" value="Acyl-CoA N-acyltransferases (Nat)"/>
    <property type="match status" value="1"/>
</dbReference>
<dbReference type="Proteomes" id="UP000231693">
    <property type="component" value="Unassembled WGS sequence"/>
</dbReference>
<protein>
    <submittedName>
        <fullName evidence="3">Acetyltransferase (GNAT) family protein</fullName>
    </submittedName>
</protein>
<dbReference type="InterPro" id="IPR016181">
    <property type="entry name" value="Acyl_CoA_acyltransferase"/>
</dbReference>
<name>A0A2M9CQJ3_9CELL</name>
<dbReference type="AlphaFoldDB" id="A0A2M9CQJ3"/>
<gene>
    <name evidence="3" type="ORF">CLV28_1668</name>
</gene>
<keyword evidence="4" id="KW-1185">Reference proteome</keyword>
<evidence type="ECO:0000256" key="1">
    <source>
        <dbReference type="SAM" id="MobiDB-lite"/>
    </source>
</evidence>
<organism evidence="3 4">
    <name type="scientific">Sediminihabitans luteus</name>
    <dbReference type="NCBI Taxonomy" id="1138585"/>
    <lineage>
        <taxon>Bacteria</taxon>
        <taxon>Bacillati</taxon>
        <taxon>Actinomycetota</taxon>
        <taxon>Actinomycetes</taxon>
        <taxon>Micrococcales</taxon>
        <taxon>Cellulomonadaceae</taxon>
        <taxon>Sediminihabitans</taxon>
    </lineage>
</organism>
<dbReference type="RefSeq" id="WP_157802568.1">
    <property type="nucleotide sequence ID" value="NZ_BOOX01000006.1"/>
</dbReference>
<reference evidence="3 4" key="1">
    <citation type="submission" date="2017-11" db="EMBL/GenBank/DDBJ databases">
        <title>Genomic Encyclopedia of Archaeal and Bacterial Type Strains, Phase II (KMG-II): From Individual Species to Whole Genera.</title>
        <authorList>
            <person name="Goeker M."/>
        </authorList>
    </citation>
    <scope>NUCLEOTIDE SEQUENCE [LARGE SCALE GENOMIC DNA]</scope>
    <source>
        <strain evidence="3 4">DSM 25478</strain>
    </source>
</reference>
<feature type="domain" description="N-acetyltransferase" evidence="2">
    <location>
        <begin position="150"/>
        <end position="277"/>
    </location>
</feature>
<dbReference type="PROSITE" id="PS51186">
    <property type="entry name" value="GNAT"/>
    <property type="match status" value="1"/>
</dbReference>
<feature type="region of interest" description="Disordered" evidence="1">
    <location>
        <begin position="1"/>
        <end position="23"/>
    </location>
</feature>
<sequence>MTPGATPGTASRTTRGAGPLDGLAPRWRAHPWVRVEAPARQVVAAASSPAAAVLLVAADDRGVPGAAPYLWALGDPDAAHALLARESTRGGILTDGAAPLVLGGGCVPRGTPALTTPGAPALLRRAATSDWDWFWTSIDPRPPRGAGAGGTVRELRGARDLAAASAAQAVGNPRAELAPTTDGTRWWGWCDDGGTVRCVVGARVRPAGWELGGIGTDPAVRGRGAATATLAAAVREGLRHAEDVVLGMYADNVAGRALYEGAGFVVGQRFAGWRTAT</sequence>
<evidence type="ECO:0000313" key="3">
    <source>
        <dbReference type="EMBL" id="PJJ74174.1"/>
    </source>
</evidence>
<accession>A0A2M9CQJ3</accession>
<dbReference type="OrthoDB" id="5143160at2"/>
<dbReference type="Pfam" id="PF00583">
    <property type="entry name" value="Acetyltransf_1"/>
    <property type="match status" value="1"/>
</dbReference>
<dbReference type="GO" id="GO:0016747">
    <property type="term" value="F:acyltransferase activity, transferring groups other than amino-acyl groups"/>
    <property type="evidence" value="ECO:0007669"/>
    <property type="project" value="InterPro"/>
</dbReference>
<evidence type="ECO:0000259" key="2">
    <source>
        <dbReference type="PROSITE" id="PS51186"/>
    </source>
</evidence>